<evidence type="ECO:0000313" key="2">
    <source>
        <dbReference type="EMBL" id="JAC78946.1"/>
    </source>
</evidence>
<sequence length="60" mass="5957">PEPALVPSGKRKGKGGYPVGSPGAGAAPAETAPGRLPPSTAPHCFPVRPKPRHALVPLTG</sequence>
<gene>
    <name evidence="2" type="ORF">TSPGSL018_13905</name>
</gene>
<proteinExistence type="predicted"/>
<evidence type="ECO:0000256" key="1">
    <source>
        <dbReference type="SAM" id="MobiDB-lite"/>
    </source>
</evidence>
<feature type="non-terminal residue" evidence="2">
    <location>
        <position position="1"/>
    </location>
</feature>
<protein>
    <submittedName>
        <fullName evidence="2">Uncharacterized protein</fullName>
    </submittedName>
</protein>
<feature type="compositionally biased region" description="Low complexity" evidence="1">
    <location>
        <begin position="19"/>
        <end position="34"/>
    </location>
</feature>
<accession>A0A061S837</accession>
<dbReference type="EMBL" id="GBEZ01006455">
    <property type="protein sequence ID" value="JAC78946.1"/>
    <property type="molecule type" value="Transcribed_RNA"/>
</dbReference>
<organism evidence="2">
    <name type="scientific">Tetraselmis sp. GSL018</name>
    <dbReference type="NCBI Taxonomy" id="582737"/>
    <lineage>
        <taxon>Eukaryota</taxon>
        <taxon>Viridiplantae</taxon>
        <taxon>Chlorophyta</taxon>
        <taxon>core chlorophytes</taxon>
        <taxon>Chlorodendrophyceae</taxon>
        <taxon>Chlorodendrales</taxon>
        <taxon>Chlorodendraceae</taxon>
        <taxon>Tetraselmis</taxon>
    </lineage>
</organism>
<name>A0A061S837_9CHLO</name>
<dbReference type="AlphaFoldDB" id="A0A061S837"/>
<reference evidence="2" key="1">
    <citation type="submission" date="2014-05" db="EMBL/GenBank/DDBJ databases">
        <title>The transcriptome of the halophilic microalga Tetraselmis sp. GSL018 isolated from the Great Salt Lake, Utah.</title>
        <authorList>
            <person name="Jinkerson R.E."/>
            <person name="D'Adamo S."/>
            <person name="Posewitz M.C."/>
        </authorList>
    </citation>
    <scope>NUCLEOTIDE SEQUENCE</scope>
    <source>
        <strain evidence="2">GSL018</strain>
    </source>
</reference>
<feature type="region of interest" description="Disordered" evidence="1">
    <location>
        <begin position="1"/>
        <end position="60"/>
    </location>
</feature>